<keyword evidence="2" id="KW-1185">Reference proteome</keyword>
<reference evidence="1" key="2">
    <citation type="submission" date="2015-06" db="UniProtKB">
        <authorList>
            <consortium name="EnsemblMetazoa"/>
        </authorList>
    </citation>
    <scope>IDENTIFICATION</scope>
</reference>
<sequence>MLSYDHWDKEKQSEITRAFEEFYLKDGHNYNKMNHQNLTDMFSDSLFVAGFDEYLEKRL</sequence>
<evidence type="ECO:0000313" key="2">
    <source>
        <dbReference type="Proteomes" id="UP000015102"/>
    </source>
</evidence>
<accession>T1H2V8</accession>
<name>T1H2V8_MEGSC</name>
<reference evidence="2" key="1">
    <citation type="submission" date="2013-02" db="EMBL/GenBank/DDBJ databases">
        <authorList>
            <person name="Hughes D."/>
        </authorList>
    </citation>
    <scope>NUCLEOTIDE SEQUENCE</scope>
    <source>
        <strain>Durham</strain>
        <strain evidence="2">NC isolate 2 -- Noor lab</strain>
    </source>
</reference>
<dbReference type="EnsemblMetazoa" id="MESCA010564-RA">
    <property type="protein sequence ID" value="MESCA010564-PA"/>
    <property type="gene ID" value="MESCA010564"/>
</dbReference>
<evidence type="ECO:0000313" key="1">
    <source>
        <dbReference type="EnsemblMetazoa" id="MESCA010564-PA"/>
    </source>
</evidence>
<dbReference type="Proteomes" id="UP000015102">
    <property type="component" value="Unassembled WGS sequence"/>
</dbReference>
<dbReference type="HOGENOM" id="CLU_2967784_0_0_1"/>
<protein>
    <submittedName>
        <fullName evidence="1">Uncharacterized protein</fullName>
    </submittedName>
</protein>
<organism evidence="1 2">
    <name type="scientific">Megaselia scalaris</name>
    <name type="common">Humpbacked fly</name>
    <name type="synonym">Phora scalaris</name>
    <dbReference type="NCBI Taxonomy" id="36166"/>
    <lineage>
        <taxon>Eukaryota</taxon>
        <taxon>Metazoa</taxon>
        <taxon>Ecdysozoa</taxon>
        <taxon>Arthropoda</taxon>
        <taxon>Hexapoda</taxon>
        <taxon>Insecta</taxon>
        <taxon>Pterygota</taxon>
        <taxon>Neoptera</taxon>
        <taxon>Endopterygota</taxon>
        <taxon>Diptera</taxon>
        <taxon>Brachycera</taxon>
        <taxon>Muscomorpha</taxon>
        <taxon>Platypezoidea</taxon>
        <taxon>Phoridae</taxon>
        <taxon>Megaseliini</taxon>
        <taxon>Megaselia</taxon>
    </lineage>
</organism>
<dbReference type="STRING" id="36166.T1H2V8"/>
<dbReference type="AlphaFoldDB" id="T1H2V8"/>
<proteinExistence type="predicted"/>
<dbReference type="EMBL" id="CAQQ02101248">
    <property type="status" value="NOT_ANNOTATED_CDS"/>
    <property type="molecule type" value="Genomic_DNA"/>
</dbReference>